<evidence type="ECO:0000256" key="6">
    <source>
        <dbReference type="ARBA" id="ARBA00020337"/>
    </source>
</evidence>
<dbReference type="Gene3D" id="3.40.50.1360">
    <property type="match status" value="1"/>
</dbReference>
<dbReference type="EMBL" id="AQQV01000002">
    <property type="protein sequence ID" value="ORE86908.1"/>
    <property type="molecule type" value="Genomic_DNA"/>
</dbReference>
<dbReference type="RefSeq" id="WP_158523101.1">
    <property type="nucleotide sequence ID" value="NZ_AQQV01000002.1"/>
</dbReference>
<comment type="catalytic activity">
    <reaction evidence="1 7">
        <text>6-phospho-D-glucono-1,5-lactone + H2O = 6-phospho-D-gluconate + H(+)</text>
        <dbReference type="Rhea" id="RHEA:12556"/>
        <dbReference type="ChEBI" id="CHEBI:15377"/>
        <dbReference type="ChEBI" id="CHEBI:15378"/>
        <dbReference type="ChEBI" id="CHEBI:57955"/>
        <dbReference type="ChEBI" id="CHEBI:58759"/>
        <dbReference type="EC" id="3.1.1.31"/>
    </reaction>
</comment>
<dbReference type="InterPro" id="IPR037171">
    <property type="entry name" value="NagB/RpiA_transferase-like"/>
</dbReference>
<comment type="pathway">
    <text evidence="3 7">Carbohydrate degradation; pentose phosphate pathway; D-ribulose 5-phosphate from D-glucose 6-phosphate (oxidative stage): step 2/3.</text>
</comment>
<dbReference type="PANTHER" id="PTHR11054">
    <property type="entry name" value="6-PHOSPHOGLUCONOLACTONASE"/>
    <property type="match status" value="1"/>
</dbReference>
<dbReference type="Proteomes" id="UP000192342">
    <property type="component" value="Unassembled WGS sequence"/>
</dbReference>
<proteinExistence type="inferred from homology"/>
<evidence type="ECO:0000256" key="1">
    <source>
        <dbReference type="ARBA" id="ARBA00000832"/>
    </source>
</evidence>
<evidence type="ECO:0000256" key="5">
    <source>
        <dbReference type="ARBA" id="ARBA00013198"/>
    </source>
</evidence>
<dbReference type="AlphaFoldDB" id="A0A1Y1SD24"/>
<dbReference type="NCBIfam" id="TIGR01198">
    <property type="entry name" value="pgl"/>
    <property type="match status" value="1"/>
</dbReference>
<gene>
    <name evidence="7" type="primary">pgl</name>
    <name evidence="9" type="ORF">ATO7_07712</name>
</gene>
<comment type="similarity">
    <text evidence="4 7">Belongs to the glucosamine/galactosamine-6-phosphate isomerase family. 6-phosphogluconolactonase subfamily.</text>
</comment>
<evidence type="ECO:0000256" key="2">
    <source>
        <dbReference type="ARBA" id="ARBA00002681"/>
    </source>
</evidence>
<dbReference type="GO" id="GO:0006098">
    <property type="term" value="P:pentose-phosphate shunt"/>
    <property type="evidence" value="ECO:0007669"/>
    <property type="project" value="UniProtKB-UniPathway"/>
</dbReference>
<dbReference type="EC" id="3.1.1.31" evidence="5 7"/>
<dbReference type="SUPFAM" id="SSF100950">
    <property type="entry name" value="NagB/RpiA/CoA transferase-like"/>
    <property type="match status" value="1"/>
</dbReference>
<dbReference type="Pfam" id="PF01182">
    <property type="entry name" value="Glucosamine_iso"/>
    <property type="match status" value="1"/>
</dbReference>
<dbReference type="InterPro" id="IPR006148">
    <property type="entry name" value="Glc/Gal-6P_isomerase"/>
</dbReference>
<feature type="domain" description="Glucosamine/galactosamine-6-phosphate isomerase" evidence="8">
    <location>
        <begin position="13"/>
        <end position="221"/>
    </location>
</feature>
<dbReference type="PANTHER" id="PTHR11054:SF0">
    <property type="entry name" value="6-PHOSPHOGLUCONOLACTONASE"/>
    <property type="match status" value="1"/>
</dbReference>
<dbReference type="STRING" id="1317117.ATO7_07712"/>
<reference evidence="9 10" key="1">
    <citation type="submission" date="2013-04" db="EMBL/GenBank/DDBJ databases">
        <title>Oceanococcus atlanticus 22II-S10r2 Genome Sequencing.</title>
        <authorList>
            <person name="Lai Q."/>
            <person name="Li G."/>
            <person name="Shao Z."/>
        </authorList>
    </citation>
    <scope>NUCLEOTIDE SEQUENCE [LARGE SCALE GENOMIC DNA]</scope>
    <source>
        <strain evidence="9 10">22II-S10r2</strain>
    </source>
</reference>
<evidence type="ECO:0000259" key="8">
    <source>
        <dbReference type="Pfam" id="PF01182"/>
    </source>
</evidence>
<evidence type="ECO:0000256" key="3">
    <source>
        <dbReference type="ARBA" id="ARBA00004961"/>
    </source>
</evidence>
<dbReference type="CDD" id="cd01400">
    <property type="entry name" value="6PGL"/>
    <property type="match status" value="1"/>
</dbReference>
<keyword evidence="7" id="KW-0378">Hydrolase</keyword>
<evidence type="ECO:0000313" key="9">
    <source>
        <dbReference type="EMBL" id="ORE86908.1"/>
    </source>
</evidence>
<name>A0A1Y1SD24_9GAMM</name>
<evidence type="ECO:0000313" key="10">
    <source>
        <dbReference type="Proteomes" id="UP000192342"/>
    </source>
</evidence>
<organism evidence="9 10">
    <name type="scientific">Oceanococcus atlanticus</name>
    <dbReference type="NCBI Taxonomy" id="1317117"/>
    <lineage>
        <taxon>Bacteria</taxon>
        <taxon>Pseudomonadati</taxon>
        <taxon>Pseudomonadota</taxon>
        <taxon>Gammaproteobacteria</taxon>
        <taxon>Chromatiales</taxon>
        <taxon>Oceanococcaceae</taxon>
        <taxon>Oceanococcus</taxon>
    </lineage>
</organism>
<dbReference type="InterPro" id="IPR039104">
    <property type="entry name" value="6PGL"/>
</dbReference>
<comment type="caution">
    <text evidence="9">The sequence shown here is derived from an EMBL/GenBank/DDBJ whole genome shotgun (WGS) entry which is preliminary data.</text>
</comment>
<protein>
    <recommendedName>
        <fullName evidence="6 7">6-phosphogluconolactonase</fullName>
        <shortName evidence="7">6PGL</shortName>
        <ecNumber evidence="5 7">3.1.1.31</ecNumber>
    </recommendedName>
</protein>
<dbReference type="GO" id="GO:0005975">
    <property type="term" value="P:carbohydrate metabolic process"/>
    <property type="evidence" value="ECO:0007669"/>
    <property type="project" value="UniProtKB-UniRule"/>
</dbReference>
<dbReference type="OrthoDB" id="9810967at2"/>
<dbReference type="UniPathway" id="UPA00115">
    <property type="reaction ID" value="UER00409"/>
</dbReference>
<evidence type="ECO:0000256" key="4">
    <source>
        <dbReference type="ARBA" id="ARBA00010662"/>
    </source>
</evidence>
<keyword evidence="10" id="KW-1185">Reference proteome</keyword>
<accession>A0A1Y1SD24</accession>
<evidence type="ECO:0000256" key="7">
    <source>
        <dbReference type="RuleBase" id="RU365095"/>
    </source>
</evidence>
<dbReference type="GO" id="GO:0017057">
    <property type="term" value="F:6-phosphogluconolactonase activity"/>
    <property type="evidence" value="ECO:0007669"/>
    <property type="project" value="UniProtKB-UniRule"/>
</dbReference>
<sequence>MRAEDLDWHRFADSHKLADALASQIASDLNQALGERGSASLAVSGGSTPLALFNALSSIDLDWSRVTVLPVDERWVDEDDAQSNSRLIRQQLLRECATAARFISLKHPTSQPQAAQEACNARLATLEQPLDVVVLGMGLDGHTASLFPDAPELADALASTRCCHALSPASQPTARMSLTPALLNAARRRVLHIEGEDKRQVLDAVLADPQALRYPIAMALTAEAAAPLQIYWAA</sequence>
<comment type="function">
    <text evidence="2 7">Hydrolysis of 6-phosphogluconolactone to 6-phosphogluconate.</text>
</comment>
<dbReference type="InterPro" id="IPR005900">
    <property type="entry name" value="6-phosphogluconolactonase_DevB"/>
</dbReference>